<reference evidence="2 3" key="1">
    <citation type="journal article" date="2018" name="Front. Plant Sci.">
        <title>Red Clover (Trifolium pratense) and Zigzag Clover (T. medium) - A Picture of Genomic Similarities and Differences.</title>
        <authorList>
            <person name="Dluhosova J."/>
            <person name="Istvanek J."/>
            <person name="Nedelnik J."/>
            <person name="Repkova J."/>
        </authorList>
    </citation>
    <scope>NUCLEOTIDE SEQUENCE [LARGE SCALE GENOMIC DNA]</scope>
    <source>
        <strain evidence="3">cv. 10/8</strain>
        <tissue evidence="2">Leaf</tissue>
    </source>
</reference>
<proteinExistence type="predicted"/>
<name>A0A392PUD9_9FABA</name>
<protein>
    <submittedName>
        <fullName evidence="2">Uncharacterized protein</fullName>
    </submittedName>
</protein>
<dbReference type="AlphaFoldDB" id="A0A392PUD9"/>
<evidence type="ECO:0000256" key="1">
    <source>
        <dbReference type="SAM" id="MobiDB-lite"/>
    </source>
</evidence>
<feature type="non-terminal residue" evidence="2">
    <location>
        <position position="1"/>
    </location>
</feature>
<feature type="region of interest" description="Disordered" evidence="1">
    <location>
        <begin position="1"/>
        <end position="69"/>
    </location>
</feature>
<dbReference type="EMBL" id="LXQA010095769">
    <property type="protein sequence ID" value="MCI15277.1"/>
    <property type="molecule type" value="Genomic_DNA"/>
</dbReference>
<organism evidence="2 3">
    <name type="scientific">Trifolium medium</name>
    <dbReference type="NCBI Taxonomy" id="97028"/>
    <lineage>
        <taxon>Eukaryota</taxon>
        <taxon>Viridiplantae</taxon>
        <taxon>Streptophyta</taxon>
        <taxon>Embryophyta</taxon>
        <taxon>Tracheophyta</taxon>
        <taxon>Spermatophyta</taxon>
        <taxon>Magnoliopsida</taxon>
        <taxon>eudicotyledons</taxon>
        <taxon>Gunneridae</taxon>
        <taxon>Pentapetalae</taxon>
        <taxon>rosids</taxon>
        <taxon>fabids</taxon>
        <taxon>Fabales</taxon>
        <taxon>Fabaceae</taxon>
        <taxon>Papilionoideae</taxon>
        <taxon>50 kb inversion clade</taxon>
        <taxon>NPAAA clade</taxon>
        <taxon>Hologalegina</taxon>
        <taxon>IRL clade</taxon>
        <taxon>Trifolieae</taxon>
        <taxon>Trifolium</taxon>
    </lineage>
</organism>
<accession>A0A392PUD9</accession>
<keyword evidence="3" id="KW-1185">Reference proteome</keyword>
<sequence>SNRIASGAGRKPAIDETIYTITDSDSEGTPSGSPKAKSVPELKIYSRKPSSSKSKSKPSRKSESSEEEEILIRKLKRSAPLIHEACLESYEKFAKKKPILPGRVYNFNDLINTSHDLTQYTNPLGWTSWFNIRETPQPLFL</sequence>
<evidence type="ECO:0000313" key="3">
    <source>
        <dbReference type="Proteomes" id="UP000265520"/>
    </source>
</evidence>
<evidence type="ECO:0000313" key="2">
    <source>
        <dbReference type="EMBL" id="MCI15277.1"/>
    </source>
</evidence>
<comment type="caution">
    <text evidence="2">The sequence shown here is derived from an EMBL/GenBank/DDBJ whole genome shotgun (WGS) entry which is preliminary data.</text>
</comment>
<feature type="compositionally biased region" description="Polar residues" evidence="1">
    <location>
        <begin position="19"/>
        <end position="32"/>
    </location>
</feature>
<dbReference type="Proteomes" id="UP000265520">
    <property type="component" value="Unassembled WGS sequence"/>
</dbReference>